<accession>A0ABX8QZF6</accession>
<protein>
    <recommendedName>
        <fullName evidence="3">Antibiotic biosynthesis monooxygenase</fullName>
    </recommendedName>
</protein>
<organism evidence="1 2">
    <name type="scientific">Actinomadura graeca</name>
    <dbReference type="NCBI Taxonomy" id="2750812"/>
    <lineage>
        <taxon>Bacteria</taxon>
        <taxon>Bacillati</taxon>
        <taxon>Actinomycetota</taxon>
        <taxon>Actinomycetes</taxon>
        <taxon>Streptosporangiales</taxon>
        <taxon>Thermomonosporaceae</taxon>
        <taxon>Actinomadura</taxon>
    </lineage>
</organism>
<gene>
    <name evidence="1" type="ORF">AGRA3207_005493</name>
</gene>
<keyword evidence="2" id="KW-1185">Reference proteome</keyword>
<proteinExistence type="predicted"/>
<dbReference type="EMBL" id="CP059572">
    <property type="protein sequence ID" value="QXJ24216.1"/>
    <property type="molecule type" value="Genomic_DNA"/>
</dbReference>
<evidence type="ECO:0000313" key="2">
    <source>
        <dbReference type="Proteomes" id="UP001049518"/>
    </source>
</evidence>
<evidence type="ECO:0008006" key="3">
    <source>
        <dbReference type="Google" id="ProtNLM"/>
    </source>
</evidence>
<name>A0ABX8QZF6_9ACTN</name>
<reference evidence="1" key="1">
    <citation type="submission" date="2020-07" db="EMBL/GenBank/DDBJ databases">
        <authorList>
            <person name="Tarantini F.S."/>
            <person name="Hong K.W."/>
            <person name="Chan K.G."/>
        </authorList>
    </citation>
    <scope>NUCLEOTIDE SEQUENCE</scope>
    <source>
        <strain evidence="1">32-07</strain>
    </source>
</reference>
<evidence type="ECO:0000313" key="1">
    <source>
        <dbReference type="EMBL" id="QXJ24216.1"/>
    </source>
</evidence>
<dbReference type="Proteomes" id="UP001049518">
    <property type="component" value="Chromosome"/>
</dbReference>
<dbReference type="RefSeq" id="WP_231329919.1">
    <property type="nucleotide sequence ID" value="NZ_CP059572.1"/>
</dbReference>
<sequence>MFGQRKTCIQVVKGRTRDAAGLREAADRWYRDVAPGAKGWLGTTGGVTDDGVYLNLLRFTSPRAAHRNDRRREQMRWWDEVRGLFVGEVTVEECSDVETFGQGDPDEAGFVQILQTRVLDRDAVRPFVTEEAEHTLARLRPDMIGGLFCISPGGTCTGVAYFTSREAARKGERTDMPPEYKAWRDEQMAHFDDDAVFHDLRDHWLQSP</sequence>